<dbReference type="InterPro" id="IPR050187">
    <property type="entry name" value="Lipid_Phosphate_FormReg"/>
</dbReference>
<dbReference type="InterPro" id="IPR017438">
    <property type="entry name" value="ATP-NAD_kinase_N"/>
</dbReference>
<dbReference type="PROSITE" id="PS50146">
    <property type="entry name" value="DAGK"/>
    <property type="match status" value="1"/>
</dbReference>
<keyword evidence="3" id="KW-1185">Reference proteome</keyword>
<dbReference type="PANTHER" id="PTHR12358">
    <property type="entry name" value="SPHINGOSINE KINASE"/>
    <property type="match status" value="1"/>
</dbReference>
<dbReference type="Pfam" id="PF00781">
    <property type="entry name" value="DAGK_cat"/>
    <property type="match status" value="1"/>
</dbReference>
<dbReference type="Gene3D" id="2.60.200.40">
    <property type="match status" value="1"/>
</dbReference>
<dbReference type="InterPro" id="IPR016064">
    <property type="entry name" value="NAD/diacylglycerol_kinase_sf"/>
</dbReference>
<dbReference type="GO" id="GO:0005737">
    <property type="term" value="C:cytoplasm"/>
    <property type="evidence" value="ECO:0007669"/>
    <property type="project" value="TreeGrafter"/>
</dbReference>
<protein>
    <recommendedName>
        <fullName evidence="1">DAGKc domain-containing protein</fullName>
    </recommendedName>
</protein>
<proteinExistence type="predicted"/>
<evidence type="ECO:0000259" key="1">
    <source>
        <dbReference type="PROSITE" id="PS50146"/>
    </source>
</evidence>
<evidence type="ECO:0000313" key="2">
    <source>
        <dbReference type="EMBL" id="GFH45668.1"/>
    </source>
</evidence>
<evidence type="ECO:0000313" key="3">
    <source>
        <dbReference type="Proteomes" id="UP001054902"/>
    </source>
</evidence>
<name>A0AAD3CH00_9STRA</name>
<organism evidence="2 3">
    <name type="scientific">Chaetoceros tenuissimus</name>
    <dbReference type="NCBI Taxonomy" id="426638"/>
    <lineage>
        <taxon>Eukaryota</taxon>
        <taxon>Sar</taxon>
        <taxon>Stramenopiles</taxon>
        <taxon>Ochrophyta</taxon>
        <taxon>Bacillariophyta</taxon>
        <taxon>Coscinodiscophyceae</taxon>
        <taxon>Chaetocerotophycidae</taxon>
        <taxon>Chaetocerotales</taxon>
        <taxon>Chaetocerotaceae</taxon>
        <taxon>Chaetoceros</taxon>
    </lineage>
</organism>
<dbReference type="SMART" id="SM00046">
    <property type="entry name" value="DAGKc"/>
    <property type="match status" value="1"/>
</dbReference>
<dbReference type="Gene3D" id="3.40.50.10330">
    <property type="entry name" value="Probable inorganic polyphosphate/atp-NAD kinase, domain 1"/>
    <property type="match status" value="1"/>
</dbReference>
<accession>A0AAD3CH00</accession>
<dbReference type="GO" id="GO:0016773">
    <property type="term" value="F:phosphotransferase activity, alcohol group as acceptor"/>
    <property type="evidence" value="ECO:0007669"/>
    <property type="project" value="UniProtKB-ARBA"/>
</dbReference>
<dbReference type="GO" id="GO:0016020">
    <property type="term" value="C:membrane"/>
    <property type="evidence" value="ECO:0007669"/>
    <property type="project" value="TreeGrafter"/>
</dbReference>
<gene>
    <name evidence="2" type="ORF">CTEN210_02142</name>
</gene>
<reference evidence="2 3" key="1">
    <citation type="journal article" date="2021" name="Sci. Rep.">
        <title>The genome of the diatom Chaetoceros tenuissimus carries an ancient integrated fragment of an extant virus.</title>
        <authorList>
            <person name="Hongo Y."/>
            <person name="Kimura K."/>
            <person name="Takaki Y."/>
            <person name="Yoshida Y."/>
            <person name="Baba S."/>
            <person name="Kobayashi G."/>
            <person name="Nagasaki K."/>
            <person name="Hano T."/>
            <person name="Tomaru Y."/>
        </authorList>
    </citation>
    <scope>NUCLEOTIDE SEQUENCE [LARGE SCALE GENOMIC DNA]</scope>
    <source>
        <strain evidence="2 3">NIES-3715</strain>
    </source>
</reference>
<dbReference type="GO" id="GO:0001727">
    <property type="term" value="F:lipid kinase activity"/>
    <property type="evidence" value="ECO:0007669"/>
    <property type="project" value="TreeGrafter"/>
</dbReference>
<dbReference type="PANTHER" id="PTHR12358:SF31">
    <property type="entry name" value="ACYLGLYCEROL KINASE, MITOCHONDRIAL"/>
    <property type="match status" value="1"/>
</dbReference>
<dbReference type="GO" id="GO:0046512">
    <property type="term" value="P:sphingosine biosynthetic process"/>
    <property type="evidence" value="ECO:0007669"/>
    <property type="project" value="TreeGrafter"/>
</dbReference>
<dbReference type="EMBL" id="BLLK01000022">
    <property type="protein sequence ID" value="GFH45668.1"/>
    <property type="molecule type" value="Genomic_DNA"/>
</dbReference>
<feature type="domain" description="DAGKc" evidence="1">
    <location>
        <begin position="201"/>
        <end position="353"/>
    </location>
</feature>
<dbReference type="Proteomes" id="UP001054902">
    <property type="component" value="Unassembled WGS sequence"/>
</dbReference>
<comment type="caution">
    <text evidence="2">The sequence shown here is derived from an EMBL/GenBank/DDBJ whole genome shotgun (WGS) entry which is preliminary data.</text>
</comment>
<dbReference type="AlphaFoldDB" id="A0AAD3CH00"/>
<dbReference type="SUPFAM" id="SSF111331">
    <property type="entry name" value="NAD kinase/diacylglycerol kinase-like"/>
    <property type="match status" value="1"/>
</dbReference>
<sequence>MSNSKDQTLLPQWNEELASQVSFADPTSGTGSDYRLVYASDILKLENISSGHVHDRIHVNDSIGVEIEFTMEESKLTSNDKAKQGQDKMEKIEQKIGEKLLSGSYHGDDVVLNDQFPMTSGSTAYLNIYAYPKALPKRSFFKQLKECIIGEDEESTEQNSHLKYGHRHEHHRRLKLAPVEDFAKASQLVQNIKQISKLSHRSQDRYLVIVNPFSGTKQGEKVYNEIVKKMLNEMGVEHDVLITQRTGHATERMMEQSNDDKEFDRDVKEYHTVIAMGGDGILSEIIHGIQKRSDFETIIDRLNFGIVGCGTSNGLAASINYAANEKYSPLESMFLISRGGLKTLDLSHYETASRTYTSFLTYSWAFIADVDIESELIRFMGILRNDIWAVWRLICLRTYRAKFSYVPNISSFDAEKDFPKLNENVPSDWITIEDDFIMFWASQVSHASTTTFQSPHSKLQDGLFTILIIRKPCSKLELLKILLGLENGTHLSQPKAEFFQCKAFRLEPISKGSFNDIDGEVVEPGRLQAYVKNRGLQLHA</sequence>
<dbReference type="InterPro" id="IPR001206">
    <property type="entry name" value="Diacylglycerol_kinase_cat_dom"/>
</dbReference>